<evidence type="ECO:0000313" key="2">
    <source>
        <dbReference type="Proteomes" id="UP000614216"/>
    </source>
</evidence>
<protein>
    <submittedName>
        <fullName evidence="1">Uncharacterized protein</fullName>
    </submittedName>
</protein>
<proteinExistence type="predicted"/>
<dbReference type="Proteomes" id="UP000614216">
    <property type="component" value="Unassembled WGS sequence"/>
</dbReference>
<dbReference type="EMBL" id="JAEUGD010000042">
    <property type="protein sequence ID" value="MBL6447079.1"/>
    <property type="molecule type" value="Genomic_DNA"/>
</dbReference>
<keyword evidence="2" id="KW-1185">Reference proteome</keyword>
<name>A0A937KC77_9BACT</name>
<evidence type="ECO:0000313" key="1">
    <source>
        <dbReference type="EMBL" id="MBL6447079.1"/>
    </source>
</evidence>
<dbReference type="RefSeq" id="WP_202856607.1">
    <property type="nucleotide sequence ID" value="NZ_JAEUGD010000042.1"/>
</dbReference>
<organism evidence="1 2">
    <name type="scientific">Fulvivirga marina</name>
    <dbReference type="NCBI Taxonomy" id="2494733"/>
    <lineage>
        <taxon>Bacteria</taxon>
        <taxon>Pseudomonadati</taxon>
        <taxon>Bacteroidota</taxon>
        <taxon>Cytophagia</taxon>
        <taxon>Cytophagales</taxon>
        <taxon>Fulvivirgaceae</taxon>
        <taxon>Fulvivirga</taxon>
    </lineage>
</organism>
<accession>A0A937KC77</accession>
<reference evidence="1" key="1">
    <citation type="submission" date="2021-01" db="EMBL/GenBank/DDBJ databases">
        <title>Fulvivirga kasyanovii gen. nov., sp nov., a novel member of the phylum Bacteroidetes isolated from seawater in a mussel farm.</title>
        <authorList>
            <person name="Zhao L.-H."/>
            <person name="Wang Z.-J."/>
        </authorList>
    </citation>
    <scope>NUCLEOTIDE SEQUENCE</scope>
    <source>
        <strain evidence="1">29W222</strain>
    </source>
</reference>
<dbReference type="AlphaFoldDB" id="A0A937KC77"/>
<gene>
    <name evidence="1" type="ORF">JMN32_12225</name>
</gene>
<comment type="caution">
    <text evidence="1">The sequence shown here is derived from an EMBL/GenBank/DDBJ whole genome shotgun (WGS) entry which is preliminary data.</text>
</comment>
<sequence>MKKITHWYDTEFSIFYKYYYGDIEYKDLVSDWTQLINEGKIPQGVKKFILDYRKADLLAPPHMAIDIANFYKENIDCFLNARVALIMQKPDQVVLPILANQECQEVLKFKPFYTLEAAFNWVNELNFLTTNYS</sequence>